<name>A0A371DBE6_9APHY</name>
<proteinExistence type="predicted"/>
<evidence type="ECO:0000313" key="1">
    <source>
        <dbReference type="EMBL" id="RDX49792.1"/>
    </source>
</evidence>
<dbReference type="AlphaFoldDB" id="A0A371DBE6"/>
<protein>
    <submittedName>
        <fullName evidence="1">Uncharacterized protein</fullName>
    </submittedName>
</protein>
<dbReference type="Proteomes" id="UP000256964">
    <property type="component" value="Unassembled WGS sequence"/>
</dbReference>
<reference evidence="1 2" key="1">
    <citation type="journal article" date="2018" name="Biotechnol. Biofuels">
        <title>Integrative visual omics of the white-rot fungus Polyporus brumalis exposes the biotechnological potential of its oxidative enzymes for delignifying raw plant biomass.</title>
        <authorList>
            <person name="Miyauchi S."/>
            <person name="Rancon A."/>
            <person name="Drula E."/>
            <person name="Hage H."/>
            <person name="Chaduli D."/>
            <person name="Favel A."/>
            <person name="Grisel S."/>
            <person name="Henrissat B."/>
            <person name="Herpoel-Gimbert I."/>
            <person name="Ruiz-Duenas F.J."/>
            <person name="Chevret D."/>
            <person name="Hainaut M."/>
            <person name="Lin J."/>
            <person name="Wang M."/>
            <person name="Pangilinan J."/>
            <person name="Lipzen A."/>
            <person name="Lesage-Meessen L."/>
            <person name="Navarro D."/>
            <person name="Riley R."/>
            <person name="Grigoriev I.V."/>
            <person name="Zhou S."/>
            <person name="Raouche S."/>
            <person name="Rosso M.N."/>
        </authorList>
    </citation>
    <scope>NUCLEOTIDE SEQUENCE [LARGE SCALE GENOMIC DNA]</scope>
    <source>
        <strain evidence="1 2">BRFM 1820</strain>
    </source>
</reference>
<organism evidence="1 2">
    <name type="scientific">Lentinus brumalis</name>
    <dbReference type="NCBI Taxonomy" id="2498619"/>
    <lineage>
        <taxon>Eukaryota</taxon>
        <taxon>Fungi</taxon>
        <taxon>Dikarya</taxon>
        <taxon>Basidiomycota</taxon>
        <taxon>Agaricomycotina</taxon>
        <taxon>Agaricomycetes</taxon>
        <taxon>Polyporales</taxon>
        <taxon>Polyporaceae</taxon>
        <taxon>Lentinus</taxon>
    </lineage>
</organism>
<dbReference type="OrthoDB" id="2715520at2759"/>
<keyword evidence="2" id="KW-1185">Reference proteome</keyword>
<sequence length="195" mass="22198">MTSPAPSKPLRLYARWKRQATLSLPTSVHPIVAHEYEMPIKPSQPLRLGLRVQLMALSPTVYRTFLPCFTHPIYDVYDPQIEGEVNGVRVNEEVQVVYFAIRNERAQNRVRYVVVAAPYIPGLTLAESPPRRSCDWLDAMSTWENLGLSSSGGGSDMKLEESAEVIDSFRDSPTPPVLFRYPDPPYMHDRVYIHL</sequence>
<accession>A0A371DBE6</accession>
<dbReference type="EMBL" id="KZ857403">
    <property type="protein sequence ID" value="RDX49792.1"/>
    <property type="molecule type" value="Genomic_DNA"/>
</dbReference>
<evidence type="ECO:0000313" key="2">
    <source>
        <dbReference type="Proteomes" id="UP000256964"/>
    </source>
</evidence>
<gene>
    <name evidence="1" type="ORF">OH76DRAFT_1438528</name>
</gene>